<feature type="domain" description="Helicase ATP-binding" evidence="8">
    <location>
        <begin position="307"/>
        <end position="468"/>
    </location>
</feature>
<dbReference type="PROSITE" id="PS51192">
    <property type="entry name" value="HELICASE_ATP_BIND_1"/>
    <property type="match status" value="1"/>
</dbReference>
<dbReference type="GO" id="GO:0016787">
    <property type="term" value="F:hydrolase activity"/>
    <property type="evidence" value="ECO:0007669"/>
    <property type="project" value="UniProtKB-KW"/>
</dbReference>
<keyword evidence="5" id="KW-0067">ATP-binding</keyword>
<name>A0A1Y5F882_9BACT</name>
<keyword evidence="2" id="KW-0227">DNA damage</keyword>
<dbReference type="GO" id="GO:0005524">
    <property type="term" value="F:ATP binding"/>
    <property type="evidence" value="ECO:0007669"/>
    <property type="project" value="UniProtKB-KW"/>
</dbReference>
<dbReference type="Pfam" id="PF00271">
    <property type="entry name" value="Helicase_C"/>
    <property type="match status" value="1"/>
</dbReference>
<dbReference type="Proteomes" id="UP000196531">
    <property type="component" value="Unassembled WGS sequence"/>
</dbReference>
<dbReference type="InterPro" id="IPR027417">
    <property type="entry name" value="P-loop_NTPase"/>
</dbReference>
<evidence type="ECO:0000256" key="7">
    <source>
        <dbReference type="ARBA" id="ARBA00023204"/>
    </source>
</evidence>
<evidence type="ECO:0000256" key="1">
    <source>
        <dbReference type="ARBA" id="ARBA00022741"/>
    </source>
</evidence>
<feature type="domain" description="Helicase C-terminal" evidence="9">
    <location>
        <begin position="487"/>
        <end position="647"/>
    </location>
</feature>
<keyword evidence="4" id="KW-0347">Helicase</keyword>
<dbReference type="SMART" id="SM00487">
    <property type="entry name" value="DEXDc"/>
    <property type="match status" value="1"/>
</dbReference>
<evidence type="ECO:0000313" key="11">
    <source>
        <dbReference type="Proteomes" id="UP000196531"/>
    </source>
</evidence>
<reference evidence="11" key="1">
    <citation type="journal article" date="2017" name="Proc. Natl. Acad. Sci. U.S.A.">
        <title>Simulation of Deepwater Horizon oil plume reveals substrate specialization within a complex community of hydrocarbon-degraders.</title>
        <authorList>
            <person name="Hu P."/>
            <person name="Dubinsky E.A."/>
            <person name="Probst A.J."/>
            <person name="Wang J."/>
            <person name="Sieber C.M.K."/>
            <person name="Tom L.M."/>
            <person name="Gardinali P."/>
            <person name="Banfield J.F."/>
            <person name="Atlas R.M."/>
            <person name="Andersen G.L."/>
        </authorList>
    </citation>
    <scope>NUCLEOTIDE SEQUENCE [LARGE SCALE GENOMIC DNA]</scope>
</reference>
<dbReference type="CDD" id="cd17992">
    <property type="entry name" value="DEXHc_RecG"/>
    <property type="match status" value="1"/>
</dbReference>
<evidence type="ECO:0000256" key="6">
    <source>
        <dbReference type="ARBA" id="ARBA00023125"/>
    </source>
</evidence>
<dbReference type="Gene3D" id="2.40.50.140">
    <property type="entry name" value="Nucleic acid-binding proteins"/>
    <property type="match status" value="1"/>
</dbReference>
<dbReference type="Gene3D" id="3.40.50.300">
    <property type="entry name" value="P-loop containing nucleotide triphosphate hydrolases"/>
    <property type="match status" value="2"/>
</dbReference>
<comment type="caution">
    <text evidence="10">The sequence shown here is derived from an EMBL/GenBank/DDBJ whole genome shotgun (WGS) entry which is preliminary data.</text>
</comment>
<evidence type="ECO:0000259" key="9">
    <source>
        <dbReference type="PROSITE" id="PS51194"/>
    </source>
</evidence>
<keyword evidence="1" id="KW-0547">Nucleotide-binding</keyword>
<dbReference type="PANTHER" id="PTHR47964">
    <property type="entry name" value="ATP-DEPENDENT DNA HELICASE HOMOLOG RECG, CHLOROPLASTIC"/>
    <property type="match status" value="1"/>
</dbReference>
<dbReference type="SMART" id="SM00490">
    <property type="entry name" value="HELICc"/>
    <property type="match status" value="1"/>
</dbReference>
<dbReference type="PANTHER" id="PTHR47964:SF1">
    <property type="entry name" value="ATP-DEPENDENT DNA HELICASE HOMOLOG RECG, CHLOROPLASTIC"/>
    <property type="match status" value="1"/>
</dbReference>
<evidence type="ECO:0000256" key="4">
    <source>
        <dbReference type="ARBA" id="ARBA00022806"/>
    </source>
</evidence>
<keyword evidence="6" id="KW-0238">DNA-binding</keyword>
<dbReference type="InterPro" id="IPR001650">
    <property type="entry name" value="Helicase_C-like"/>
</dbReference>
<organism evidence="10 11">
    <name type="scientific">Halobacteriovorax marinus</name>
    <dbReference type="NCBI Taxonomy" id="97084"/>
    <lineage>
        <taxon>Bacteria</taxon>
        <taxon>Pseudomonadati</taxon>
        <taxon>Bdellovibrionota</taxon>
        <taxon>Bacteriovoracia</taxon>
        <taxon>Bacteriovoracales</taxon>
        <taxon>Halobacteriovoraceae</taxon>
        <taxon>Halobacteriovorax</taxon>
    </lineage>
</organism>
<evidence type="ECO:0000259" key="8">
    <source>
        <dbReference type="PROSITE" id="PS51192"/>
    </source>
</evidence>
<accession>A0A1Y5F882</accession>
<sequence length="713" mass="80458">MKSSPSNISNIHWSSKIEDLYPKDPTKSAKALIGAGYTTLESLLWLIPLRVFPIPVIKNFTEAYEDCFFSGVGKVLSTRSLPSFKGRGKGHAQLLNLSVIVQDIFSSKILEIKWFNAYSSVAEKFQKASFIKFTGNVQIYQEKLQIVNPEFHEINELDLPKQEEVLSLLPNLKIQYPTVNGVNTSNIKKIIDKIPMSLWENIEDVIPKEVLEKRQYIGLRESFLAIHGKREFLESWNIELYERARDRLIYQELFEEQIKVHLRKKMIRDKDGVIINSPLELRERVLKLFPYQLTEDQTKVNDEILEDLKSHHPMMRLVQGDVGCGKTSVAISTGAITCLNGFQTALMCPTESLAYQHFNEIKTYCKELDISIALLLGSTTTKEKKEILHGLASGKIKFIIGTHSLFQDSVQFKNLALAIIDEQHKFGVEQRLKLVAKGVGCHCLIMTATPIPRSLSLTQYGDLNISTINSMPKGRKGSKTRIVDPTNFGKFLNFVNTRINMDEQVYIVVPAITESPNQDILNLNDVRKRFEHFFPNKIIAGMHGQMKTEEKSDIFAKFNANKINILVATSVIEVGINVINATVVAIMNPERFGLSSLHQLRGRVGRGEKPGFCFLITEKNLSGESMNRLKVIENHNDGFHIAEEDLKIRGAGDLFGKDQSGSINTKRIANIILNSKELELAQEDVSNLIEQGNAKISNLVKKLAKDAKIFSTV</sequence>
<evidence type="ECO:0008006" key="12">
    <source>
        <dbReference type="Google" id="ProtNLM"/>
    </source>
</evidence>
<dbReference type="InterPro" id="IPR012340">
    <property type="entry name" value="NA-bd_OB-fold"/>
</dbReference>
<gene>
    <name evidence="10" type="ORF">A9Q84_21555</name>
</gene>
<dbReference type="InterPro" id="IPR047112">
    <property type="entry name" value="RecG/Mfd"/>
</dbReference>
<dbReference type="InterPro" id="IPR014001">
    <property type="entry name" value="Helicase_ATP-bd"/>
</dbReference>
<dbReference type="AlphaFoldDB" id="A0A1Y5F882"/>
<evidence type="ECO:0000256" key="5">
    <source>
        <dbReference type="ARBA" id="ARBA00022840"/>
    </source>
</evidence>
<evidence type="ECO:0000256" key="2">
    <source>
        <dbReference type="ARBA" id="ARBA00022763"/>
    </source>
</evidence>
<dbReference type="InterPro" id="IPR011545">
    <property type="entry name" value="DEAD/DEAH_box_helicase_dom"/>
</dbReference>
<dbReference type="GO" id="GO:0006281">
    <property type="term" value="P:DNA repair"/>
    <property type="evidence" value="ECO:0007669"/>
    <property type="project" value="UniProtKB-KW"/>
</dbReference>
<evidence type="ECO:0000256" key="3">
    <source>
        <dbReference type="ARBA" id="ARBA00022801"/>
    </source>
</evidence>
<keyword evidence="3" id="KW-0378">Hydrolase</keyword>
<dbReference type="SUPFAM" id="SSF52540">
    <property type="entry name" value="P-loop containing nucleoside triphosphate hydrolases"/>
    <property type="match status" value="2"/>
</dbReference>
<dbReference type="PROSITE" id="PS51194">
    <property type="entry name" value="HELICASE_CTER"/>
    <property type="match status" value="1"/>
</dbReference>
<dbReference type="Pfam" id="PF00270">
    <property type="entry name" value="DEAD"/>
    <property type="match status" value="1"/>
</dbReference>
<keyword evidence="7" id="KW-0234">DNA repair</keyword>
<dbReference type="Pfam" id="PF19833">
    <property type="entry name" value="RecG_dom3_C"/>
    <property type="match status" value="1"/>
</dbReference>
<dbReference type="GO" id="GO:0003678">
    <property type="term" value="F:DNA helicase activity"/>
    <property type="evidence" value="ECO:0007669"/>
    <property type="project" value="TreeGrafter"/>
</dbReference>
<dbReference type="InterPro" id="IPR045562">
    <property type="entry name" value="RecG_dom3_C"/>
</dbReference>
<dbReference type="GO" id="GO:0003677">
    <property type="term" value="F:DNA binding"/>
    <property type="evidence" value="ECO:0007669"/>
    <property type="project" value="UniProtKB-KW"/>
</dbReference>
<proteinExistence type="predicted"/>
<dbReference type="EMBL" id="MAAO01000016">
    <property type="protein sequence ID" value="OUR93093.1"/>
    <property type="molecule type" value="Genomic_DNA"/>
</dbReference>
<protein>
    <recommendedName>
        <fullName evidence="12">ATP-dependent DNA helicase RecG</fullName>
    </recommendedName>
</protein>
<evidence type="ECO:0000313" key="10">
    <source>
        <dbReference type="EMBL" id="OUR93093.1"/>
    </source>
</evidence>